<evidence type="ECO:0000256" key="1">
    <source>
        <dbReference type="SAM" id="SignalP"/>
    </source>
</evidence>
<evidence type="ECO:0000313" key="2">
    <source>
        <dbReference type="EMBL" id="ASP48310.1"/>
    </source>
</evidence>
<dbReference type="GO" id="GO:0016853">
    <property type="term" value="F:isomerase activity"/>
    <property type="evidence" value="ECO:0007669"/>
    <property type="project" value="UniProtKB-KW"/>
</dbReference>
<organism evidence="2 3">
    <name type="scientific">Cognaticolwellia beringensis</name>
    <dbReference type="NCBI Taxonomy" id="1967665"/>
    <lineage>
        <taxon>Bacteria</taxon>
        <taxon>Pseudomonadati</taxon>
        <taxon>Pseudomonadota</taxon>
        <taxon>Gammaproteobacteria</taxon>
        <taxon>Alteromonadales</taxon>
        <taxon>Colwelliaceae</taxon>
        <taxon>Cognaticolwellia</taxon>
    </lineage>
</organism>
<dbReference type="OrthoDB" id="9809746at2"/>
<dbReference type="Proteomes" id="UP000202259">
    <property type="component" value="Chromosome"/>
</dbReference>
<name>A0A222G927_9GAMM</name>
<keyword evidence="2" id="KW-0413">Isomerase</keyword>
<protein>
    <submittedName>
        <fullName evidence="2">9-hexadecenoic acid cis-trans isomerase</fullName>
    </submittedName>
</protein>
<dbReference type="KEGG" id="cber:B5D82_11370"/>
<dbReference type="InterPro" id="IPR010706">
    <property type="entry name" value="Fatty_acid_cis-trans_isomerase"/>
</dbReference>
<dbReference type="AlphaFoldDB" id="A0A222G927"/>
<dbReference type="EMBL" id="CP020465">
    <property type="protein sequence ID" value="ASP48310.1"/>
    <property type="molecule type" value="Genomic_DNA"/>
</dbReference>
<gene>
    <name evidence="2" type="ORF">B5D82_11370</name>
</gene>
<feature type="signal peptide" evidence="1">
    <location>
        <begin position="1"/>
        <end position="28"/>
    </location>
</feature>
<feature type="chain" id="PRO_5012239907" evidence="1">
    <location>
        <begin position="29"/>
        <end position="787"/>
    </location>
</feature>
<dbReference type="Pfam" id="PF06934">
    <property type="entry name" value="CTI"/>
    <property type="match status" value="1"/>
</dbReference>
<dbReference type="RefSeq" id="WP_081151634.1">
    <property type="nucleotide sequence ID" value="NZ_CP020465.1"/>
</dbReference>
<accession>A0A222G927</accession>
<proteinExistence type="predicted"/>
<sequence>MKFFPKSKTALLITIIAILGGCAMIANSQFDDMFGTAEPQARMVVNNSTQAEFYHQQVQPLIEQRCVVCHGCYDAPCQLKLSSPQGIDRGANKALVYDGTRLTAATPKRLFIDHDSTEAWRNNEFYGVLNERQQSPALNQQAGVMSRLLSLKQQHPMPKGKILPKQFNFSLDRAQQCPTDVEMDSYAQNFPDWGMPFGLPALSQPEDEILQEWLRNGAKMAPLLPLDNTYKVQIATWESFLNGDSLKERLVSRYLYEHWFIAHLYFSELPAGEFFKVVRSRTPPGQPIDTIATRRPYDEPGVERVYYRLWRERGTILEKTHMPYALNNDRLIKYTQLFFQDNYQVTALPSYKPEVASNPFKSFEAIPSVARYKFLLEEAEFTIMNFIKSPVCRGQVALNVINDRFWVFFVNPNELHAKEHSAFYNDQQDKLALPSAAESNAYILTNWLKYSKLQRTFMHNKAIKMNRAFPNGEHLTTDQIWDGDGDNTNAALTIFRHIDSATVVKGLVGREPQTSWVIDYGLLERIHYLLAAGFDVYGNIGHQLNTRLYMDFLRIEGEFNFLALLPPDTRKAELNKWYQGVSGSQREYLMAPHKLFSQPSGINYQTKQPKQELYQLLKQKMAPVLVTDNNLENPDTPNNHLKALDKLQNIVGGPTTLMPQITFLSIQGTDKTRYYTVLRNNAHSNITSLLSEDENRLTEQDTMTVTSGLVGAYPDVFININEAQLNSYVSSVLALSNKADYQKLMDNYAIRRTDPNFWQHSDTVHADNKKQHPYKAGLFDYNRLQNR</sequence>
<reference evidence="2 3" key="1">
    <citation type="submission" date="2017-08" db="EMBL/GenBank/DDBJ databases">
        <title>Complete genome of Colwellia sp. NB097-1, a psychrophile bacterium ioslated from Bering Sea.</title>
        <authorList>
            <person name="Chen X."/>
        </authorList>
    </citation>
    <scope>NUCLEOTIDE SEQUENCE [LARGE SCALE GENOMIC DNA]</scope>
    <source>
        <strain evidence="2 3">NB097-1</strain>
    </source>
</reference>
<dbReference type="PROSITE" id="PS51257">
    <property type="entry name" value="PROKAR_LIPOPROTEIN"/>
    <property type="match status" value="1"/>
</dbReference>
<keyword evidence="3" id="KW-1185">Reference proteome</keyword>
<keyword evidence="1" id="KW-0732">Signal</keyword>
<evidence type="ECO:0000313" key="3">
    <source>
        <dbReference type="Proteomes" id="UP000202259"/>
    </source>
</evidence>